<evidence type="ECO:0000313" key="14">
    <source>
        <dbReference type="EMBL" id="MCS4036158.1"/>
    </source>
</evidence>
<dbReference type="Pfam" id="PF01313">
    <property type="entry name" value="Bac_export_3"/>
    <property type="match status" value="1"/>
</dbReference>
<dbReference type="RefSeq" id="WP_011405299.1">
    <property type="nucleotide sequence ID" value="NZ_CALTRV010000009.1"/>
</dbReference>
<dbReference type="GO" id="GO:0044780">
    <property type="term" value="P:bacterial-type flagellum assembly"/>
    <property type="evidence" value="ECO:0007669"/>
    <property type="project" value="InterPro"/>
</dbReference>
<proteinExistence type="inferred from homology"/>
<dbReference type="GO" id="GO:0009425">
    <property type="term" value="C:bacterial-type flagellum basal body"/>
    <property type="evidence" value="ECO:0007669"/>
    <property type="project" value="UniProtKB-SubCell"/>
</dbReference>
<name>A0A840EEA1_9BACT</name>
<evidence type="ECO:0000256" key="2">
    <source>
        <dbReference type="ARBA" id="ARBA00006156"/>
    </source>
</evidence>
<dbReference type="NCBIfam" id="TIGR01402">
    <property type="entry name" value="fliQ"/>
    <property type="match status" value="1"/>
</dbReference>
<dbReference type="EMBL" id="JANUAE010000013">
    <property type="protein sequence ID" value="MCS3711413.1"/>
    <property type="molecule type" value="Genomic_DNA"/>
</dbReference>
<dbReference type="PRINTS" id="PR00952">
    <property type="entry name" value="TYPE3IMQPROT"/>
</dbReference>
<evidence type="ECO:0000256" key="7">
    <source>
        <dbReference type="ARBA" id="ARBA00023136"/>
    </source>
</evidence>
<organism evidence="14 15">
    <name type="scientific">Salinibacter ruber</name>
    <dbReference type="NCBI Taxonomy" id="146919"/>
    <lineage>
        <taxon>Bacteria</taxon>
        <taxon>Pseudomonadati</taxon>
        <taxon>Rhodothermota</taxon>
        <taxon>Rhodothermia</taxon>
        <taxon>Rhodothermales</taxon>
        <taxon>Salinibacteraceae</taxon>
        <taxon>Salinibacter</taxon>
    </lineage>
</organism>
<evidence type="ECO:0000256" key="4">
    <source>
        <dbReference type="ARBA" id="ARBA00022475"/>
    </source>
</evidence>
<evidence type="ECO:0000313" key="11">
    <source>
        <dbReference type="EMBL" id="MCS3711413.1"/>
    </source>
</evidence>
<dbReference type="AlphaFoldDB" id="A0A840EEA1"/>
<keyword evidence="5 9" id="KW-0812">Transmembrane</keyword>
<keyword evidence="4 9" id="KW-1003">Cell membrane</keyword>
<keyword evidence="6 9" id="KW-1133">Transmembrane helix</keyword>
<dbReference type="PANTHER" id="PTHR34040">
    <property type="entry name" value="FLAGELLAR BIOSYNTHETIC PROTEIN FLIQ"/>
    <property type="match status" value="1"/>
</dbReference>
<evidence type="ECO:0000313" key="12">
    <source>
        <dbReference type="EMBL" id="MCS3864082.1"/>
    </source>
</evidence>
<dbReference type="EMBL" id="JANUAU010000003">
    <property type="protein sequence ID" value="MCS3677300.1"/>
    <property type="molecule type" value="Genomic_DNA"/>
</dbReference>
<evidence type="ECO:0000256" key="1">
    <source>
        <dbReference type="ARBA" id="ARBA00004651"/>
    </source>
</evidence>
<comment type="function">
    <text evidence="9">Role in flagellar biosynthesis.</text>
</comment>
<feature type="transmembrane region" description="Helical" evidence="9">
    <location>
        <begin position="20"/>
        <end position="39"/>
    </location>
</feature>
<dbReference type="OMA" id="EFTRYLW"/>
<dbReference type="EMBL" id="JANUBF010000006">
    <property type="protein sequence ID" value="MCS4036158.1"/>
    <property type="molecule type" value="Genomic_DNA"/>
</dbReference>
<dbReference type="Proteomes" id="UP001155057">
    <property type="component" value="Unassembled WGS sequence"/>
</dbReference>
<evidence type="ECO:0000256" key="6">
    <source>
        <dbReference type="ARBA" id="ARBA00022989"/>
    </source>
</evidence>
<dbReference type="GeneID" id="83729607"/>
<dbReference type="PANTHER" id="PTHR34040:SF2">
    <property type="entry name" value="FLAGELLAR BIOSYNTHETIC PROTEIN FLIQ"/>
    <property type="match status" value="1"/>
</dbReference>
<evidence type="ECO:0000313" key="13">
    <source>
        <dbReference type="EMBL" id="MCS3950226.1"/>
    </source>
</evidence>
<keyword evidence="14" id="KW-0969">Cilium</keyword>
<comment type="similarity">
    <text evidence="2 9">Belongs to the FliQ/MopD/SpaQ family.</text>
</comment>
<dbReference type="PIRSF" id="PIRSF004669">
    <property type="entry name" value="FliQ"/>
    <property type="match status" value="1"/>
</dbReference>
<evidence type="ECO:0000256" key="9">
    <source>
        <dbReference type="RuleBase" id="RU364090"/>
    </source>
</evidence>
<protein>
    <recommendedName>
        <fullName evidence="3 9">Flagellar biosynthetic protein FliQ</fullName>
    </recommendedName>
</protein>
<dbReference type="Proteomes" id="UP001155010">
    <property type="component" value="Unassembled WGS sequence"/>
</dbReference>
<evidence type="ECO:0000256" key="5">
    <source>
        <dbReference type="ARBA" id="ARBA00022692"/>
    </source>
</evidence>
<keyword evidence="7 9" id="KW-0472">Membrane</keyword>
<dbReference type="EMBL" id="JANUBB010000001">
    <property type="protein sequence ID" value="MCS3950226.1"/>
    <property type="molecule type" value="Genomic_DNA"/>
</dbReference>
<accession>A0A840EEA1</accession>
<dbReference type="Proteomes" id="UP001155027">
    <property type="component" value="Unassembled WGS sequence"/>
</dbReference>
<dbReference type="GO" id="GO:0009306">
    <property type="term" value="P:protein secretion"/>
    <property type="evidence" value="ECO:0007669"/>
    <property type="project" value="InterPro"/>
</dbReference>
<dbReference type="InterPro" id="IPR002191">
    <property type="entry name" value="Bac_export_3"/>
</dbReference>
<sequence length="89" mass="9889">MNADVAVYWLKESLRTGFMVLGPMLGMALLAGIVVSLFQAVTSMQEMTLSFIPKLIAIAVVFFFMMPWMIQMMTDFTAEIFAAIPSVSK</sequence>
<dbReference type="Proteomes" id="UP001155040">
    <property type="component" value="Unassembled WGS sequence"/>
</dbReference>
<dbReference type="Proteomes" id="UP001155034">
    <property type="component" value="Unassembled WGS sequence"/>
</dbReference>
<evidence type="ECO:0000256" key="8">
    <source>
        <dbReference type="ARBA" id="ARBA00023143"/>
    </source>
</evidence>
<dbReference type="InterPro" id="IPR006305">
    <property type="entry name" value="FliQ"/>
</dbReference>
<reference evidence="14" key="1">
    <citation type="submission" date="2022-08" db="EMBL/GenBank/DDBJ databases">
        <title>Genomic Encyclopedia of Type Strains, Phase V (KMG-V): Genome sequencing to study the core and pangenomes of soil and plant-associated prokaryotes.</title>
        <authorList>
            <person name="Whitman W."/>
        </authorList>
    </citation>
    <scope>NUCLEOTIDE SEQUENCE</scope>
    <source>
        <strain evidence="10">0</strain>
        <strain evidence="12">SP2016B</strain>
        <strain evidence="13">SP2017</strain>
        <strain evidence="14">SP3012</strain>
        <strain evidence="11">SP3049</strain>
    </source>
</reference>
<keyword evidence="14" id="KW-0966">Cell projection</keyword>
<evidence type="ECO:0000313" key="15">
    <source>
        <dbReference type="Proteomes" id="UP001155040"/>
    </source>
</evidence>
<gene>
    <name evidence="9" type="primary">fliQ</name>
    <name evidence="11" type="ORF">GGP61_003046</name>
    <name evidence="10" type="ORF">GGP71_001216</name>
    <name evidence="12" type="ORF">GGP82_000613</name>
    <name evidence="13" type="ORF">GGP83_000152</name>
    <name evidence="14" type="ORF">GGQ01_001213</name>
</gene>
<comment type="subcellular location">
    <subcellularLocation>
        <location evidence="1 9">Cell membrane</location>
        <topology evidence="1">Multi-pass membrane protein</topology>
    </subcellularLocation>
    <subcellularLocation>
        <location evidence="9">Bacterial flagellum basal body</location>
    </subcellularLocation>
</comment>
<keyword evidence="14" id="KW-0282">Flagellum</keyword>
<dbReference type="GO" id="GO:0005886">
    <property type="term" value="C:plasma membrane"/>
    <property type="evidence" value="ECO:0007669"/>
    <property type="project" value="UniProtKB-SubCell"/>
</dbReference>
<evidence type="ECO:0000256" key="3">
    <source>
        <dbReference type="ARBA" id="ARBA00021718"/>
    </source>
</evidence>
<evidence type="ECO:0000313" key="10">
    <source>
        <dbReference type="EMBL" id="MCS3677300.1"/>
    </source>
</evidence>
<keyword evidence="8 9" id="KW-0975">Bacterial flagellum</keyword>
<feature type="transmembrane region" description="Helical" evidence="9">
    <location>
        <begin position="51"/>
        <end position="70"/>
    </location>
</feature>
<dbReference type="EMBL" id="JANTYZ010000001">
    <property type="protein sequence ID" value="MCS3864082.1"/>
    <property type="molecule type" value="Genomic_DNA"/>
</dbReference>
<comment type="caution">
    <text evidence="14">The sequence shown here is derived from an EMBL/GenBank/DDBJ whole genome shotgun (WGS) entry which is preliminary data.</text>
</comment>